<keyword evidence="2" id="KW-1185">Reference proteome</keyword>
<sequence length="215" mass="22622">MPISATVQQYTPSISMQGLPAISVQGLSESSLVNHTAHLDTIGIHQPWSSTITSASQPLTAVGSLPLNTSTTFTSLPVALQLNALPGTSSFLAVPPFVSVFSFASLPFSALSSSTVYSLPRLPTTVNSAFALRPIVSQTVVPSLAALPLQQPFVVSPGYSPVACKGVSKITSGKCVNLEDLLAENIPPNEPELQLWFDSQVGFVAHTQEAYASHF</sequence>
<dbReference type="Proteomes" id="UP001159405">
    <property type="component" value="Unassembled WGS sequence"/>
</dbReference>
<organism evidence="1 2">
    <name type="scientific">Porites lobata</name>
    <dbReference type="NCBI Taxonomy" id="104759"/>
    <lineage>
        <taxon>Eukaryota</taxon>
        <taxon>Metazoa</taxon>
        <taxon>Cnidaria</taxon>
        <taxon>Anthozoa</taxon>
        <taxon>Hexacorallia</taxon>
        <taxon>Scleractinia</taxon>
        <taxon>Fungiina</taxon>
        <taxon>Poritidae</taxon>
        <taxon>Porites</taxon>
    </lineage>
</organism>
<gene>
    <name evidence="1" type="ORF">PLOB_00004417</name>
</gene>
<comment type="caution">
    <text evidence="1">The sequence shown here is derived from an EMBL/GenBank/DDBJ whole genome shotgun (WGS) entry which is preliminary data.</text>
</comment>
<name>A0ABN8QBR0_9CNID</name>
<reference evidence="1 2" key="1">
    <citation type="submission" date="2022-05" db="EMBL/GenBank/DDBJ databases">
        <authorList>
            <consortium name="Genoscope - CEA"/>
            <person name="William W."/>
        </authorList>
    </citation>
    <scope>NUCLEOTIDE SEQUENCE [LARGE SCALE GENOMIC DNA]</scope>
</reference>
<evidence type="ECO:0000313" key="1">
    <source>
        <dbReference type="EMBL" id="CAH3161030.1"/>
    </source>
</evidence>
<protein>
    <submittedName>
        <fullName evidence="1">Uncharacterized protein</fullName>
    </submittedName>
</protein>
<accession>A0ABN8QBR0</accession>
<evidence type="ECO:0000313" key="2">
    <source>
        <dbReference type="Proteomes" id="UP001159405"/>
    </source>
</evidence>
<dbReference type="EMBL" id="CALNXK010000119">
    <property type="protein sequence ID" value="CAH3161030.1"/>
    <property type="molecule type" value="Genomic_DNA"/>
</dbReference>
<proteinExistence type="predicted"/>